<keyword evidence="3" id="KW-1185">Reference proteome</keyword>
<dbReference type="AlphaFoldDB" id="A0ABD3ESN7"/>
<accession>A0ABD3ESN7</accession>
<comment type="caution">
    <text evidence="2">The sequence shown here is derived from an EMBL/GenBank/DDBJ whole genome shotgun (WGS) entry which is preliminary data.</text>
</comment>
<organism evidence="2 3">
    <name type="scientific">Phytophthora oleae</name>
    <dbReference type="NCBI Taxonomy" id="2107226"/>
    <lineage>
        <taxon>Eukaryota</taxon>
        <taxon>Sar</taxon>
        <taxon>Stramenopiles</taxon>
        <taxon>Oomycota</taxon>
        <taxon>Peronosporomycetes</taxon>
        <taxon>Peronosporales</taxon>
        <taxon>Peronosporaceae</taxon>
        <taxon>Phytophthora</taxon>
    </lineage>
</organism>
<evidence type="ECO:0008006" key="4">
    <source>
        <dbReference type="Google" id="ProtNLM"/>
    </source>
</evidence>
<reference evidence="2 3" key="1">
    <citation type="submission" date="2024-09" db="EMBL/GenBank/DDBJ databases">
        <title>Genome sequencing and assembly of Phytophthora oleae, isolate VK10A, causative agent of rot of olive drupes.</title>
        <authorList>
            <person name="Conti Taguali S."/>
            <person name="Riolo M."/>
            <person name="La Spada F."/>
            <person name="Cacciola S.O."/>
            <person name="Dionisio G."/>
        </authorList>
    </citation>
    <scope>NUCLEOTIDE SEQUENCE [LARGE SCALE GENOMIC DNA]</scope>
    <source>
        <strain evidence="2 3">VK10A</strain>
    </source>
</reference>
<protein>
    <recommendedName>
        <fullName evidence="4">Bzip transcription factor</fullName>
    </recommendedName>
</protein>
<dbReference type="CDD" id="cd14688">
    <property type="entry name" value="bZIP_YAP"/>
    <property type="match status" value="1"/>
</dbReference>
<proteinExistence type="predicted"/>
<evidence type="ECO:0000313" key="3">
    <source>
        <dbReference type="Proteomes" id="UP001632037"/>
    </source>
</evidence>
<feature type="region of interest" description="Disordered" evidence="1">
    <location>
        <begin position="30"/>
        <end position="74"/>
    </location>
</feature>
<dbReference type="EMBL" id="JBIMZQ010000064">
    <property type="protein sequence ID" value="KAL3657510.1"/>
    <property type="molecule type" value="Genomic_DNA"/>
</dbReference>
<name>A0ABD3ESN7_9STRA</name>
<evidence type="ECO:0000256" key="1">
    <source>
        <dbReference type="SAM" id="MobiDB-lite"/>
    </source>
</evidence>
<sequence>MTSMFRNTSWFGESPIGIVLPRVPVGRHPSTSSFLRPIPPEIPYQGQQRSDAARSSLVGTRKPVQPVKKKRQVSDYYRTPGRRQRIRATQALYRKKKRECQTQLELEVEKLHQVVGDLKRKYRDLSSHERSNQSPWSIVAEVFHLIEISFRSPWRTVNAEEMKAHKETRQILAVLEQSFAHDAAMGSLRGVSLLIEQLRRFSQYFTDPFLQLIQVESVVSATGVLTARAKLSVTVSELSLKHIFVEDGYEWREILCKHLLGQRLEFNCTMTFLFDEESCRVVRLENKIDLVPGLLQALRNLKHVSTVLESARFTSECIVGVDLTAGQEA</sequence>
<evidence type="ECO:0000313" key="2">
    <source>
        <dbReference type="EMBL" id="KAL3657510.1"/>
    </source>
</evidence>
<gene>
    <name evidence="2" type="ORF">V7S43_017648</name>
</gene>
<dbReference type="Proteomes" id="UP001632037">
    <property type="component" value="Unassembled WGS sequence"/>
</dbReference>